<reference evidence="4" key="1">
    <citation type="journal article" date="2019" name="Int. J. Syst. Evol. Microbiol.">
        <title>The Global Catalogue of Microorganisms (GCM) 10K type strain sequencing project: providing services to taxonomists for standard genome sequencing and annotation.</title>
        <authorList>
            <consortium name="The Broad Institute Genomics Platform"/>
            <consortium name="The Broad Institute Genome Sequencing Center for Infectious Disease"/>
            <person name="Wu L."/>
            <person name="Ma J."/>
        </authorList>
    </citation>
    <scope>NUCLEOTIDE SEQUENCE [LARGE SCALE GENOMIC DNA]</scope>
    <source>
        <strain evidence="4">CGMCC 1.15922</strain>
    </source>
</reference>
<sequence length="114" mass="13547">MTVIYGIKNCDTVKKTLKWLDNNNINYEFHDFRVNGINTTLINKFTQLIDWELLLNKRSTTFRALDESIKKNLDENTFKNIVLEQPTLIKRPVLLINNTLHVGFKEQQYQELFN</sequence>
<gene>
    <name evidence="3" type="primary">yffB</name>
    <name evidence="3" type="ORF">GCM10011501_19580</name>
</gene>
<dbReference type="InterPro" id="IPR006660">
    <property type="entry name" value="Arsenate_reductase-like"/>
</dbReference>
<evidence type="ECO:0000313" key="4">
    <source>
        <dbReference type="Proteomes" id="UP000626370"/>
    </source>
</evidence>
<dbReference type="SUPFAM" id="SSF52833">
    <property type="entry name" value="Thioredoxin-like"/>
    <property type="match status" value="1"/>
</dbReference>
<accession>A0ABQ3IVB2</accession>
<proteinExistence type="inferred from homology"/>
<dbReference type="EMBL" id="BNAH01000007">
    <property type="protein sequence ID" value="GHE90266.1"/>
    <property type="molecule type" value="Genomic_DNA"/>
</dbReference>
<dbReference type="Pfam" id="PF03960">
    <property type="entry name" value="ArsC"/>
    <property type="match status" value="1"/>
</dbReference>
<dbReference type="Proteomes" id="UP000626370">
    <property type="component" value="Unassembled WGS sequence"/>
</dbReference>
<dbReference type="CDD" id="cd03035">
    <property type="entry name" value="ArsC_Yffb"/>
    <property type="match status" value="1"/>
</dbReference>
<evidence type="ECO:0000313" key="3">
    <source>
        <dbReference type="EMBL" id="GHE90266.1"/>
    </source>
</evidence>
<dbReference type="InterPro" id="IPR006504">
    <property type="entry name" value="Tscrpt_reg_Spx/MgsR"/>
</dbReference>
<dbReference type="NCBIfam" id="NF008107">
    <property type="entry name" value="PRK10853.1"/>
    <property type="match status" value="1"/>
</dbReference>
<dbReference type="Gene3D" id="3.40.30.10">
    <property type="entry name" value="Glutaredoxin"/>
    <property type="match status" value="1"/>
</dbReference>
<organism evidence="3 4">
    <name type="scientific">Thalassotalea profundi</name>
    <dbReference type="NCBI Taxonomy" id="2036687"/>
    <lineage>
        <taxon>Bacteria</taxon>
        <taxon>Pseudomonadati</taxon>
        <taxon>Pseudomonadota</taxon>
        <taxon>Gammaproteobacteria</taxon>
        <taxon>Alteromonadales</taxon>
        <taxon>Colwelliaceae</taxon>
        <taxon>Thalassotalea</taxon>
    </lineage>
</organism>
<protein>
    <submittedName>
        <fullName evidence="3">Arsenate reductase</fullName>
    </submittedName>
</protein>
<dbReference type="RefSeq" id="WP_189378092.1">
    <property type="nucleotide sequence ID" value="NZ_BNAH01000007.1"/>
</dbReference>
<dbReference type="NCBIfam" id="TIGR01617">
    <property type="entry name" value="arsC_related"/>
    <property type="match status" value="1"/>
</dbReference>
<dbReference type="PANTHER" id="PTHR30041:SF8">
    <property type="entry name" value="PROTEIN YFFB"/>
    <property type="match status" value="1"/>
</dbReference>
<comment type="caution">
    <text evidence="3">The sequence shown here is derived from an EMBL/GenBank/DDBJ whole genome shotgun (WGS) entry which is preliminary data.</text>
</comment>
<dbReference type="InterPro" id="IPR036249">
    <property type="entry name" value="Thioredoxin-like_sf"/>
</dbReference>
<name>A0ABQ3IVB2_9GAMM</name>
<dbReference type="PROSITE" id="PS51353">
    <property type="entry name" value="ARSC"/>
    <property type="match status" value="1"/>
</dbReference>
<evidence type="ECO:0000256" key="2">
    <source>
        <dbReference type="PROSITE-ProRule" id="PRU01282"/>
    </source>
</evidence>
<dbReference type="PANTHER" id="PTHR30041">
    <property type="entry name" value="ARSENATE REDUCTASE"/>
    <property type="match status" value="1"/>
</dbReference>
<evidence type="ECO:0000256" key="1">
    <source>
        <dbReference type="ARBA" id="ARBA00007198"/>
    </source>
</evidence>
<keyword evidence="4" id="KW-1185">Reference proteome</keyword>
<comment type="similarity">
    <text evidence="1 2">Belongs to the ArsC family.</text>
</comment>